<keyword evidence="10" id="KW-0560">Oxidoreductase</keyword>
<feature type="domain" description="Thioester reductase (TE)" evidence="12">
    <location>
        <begin position="41"/>
        <end position="311"/>
    </location>
</feature>
<evidence type="ECO:0000256" key="1">
    <source>
        <dbReference type="ARBA" id="ARBA00004141"/>
    </source>
</evidence>
<evidence type="ECO:0000259" key="12">
    <source>
        <dbReference type="Pfam" id="PF07993"/>
    </source>
</evidence>
<keyword evidence="3 10" id="KW-0444">Lipid biosynthesis</keyword>
<evidence type="ECO:0000256" key="2">
    <source>
        <dbReference type="ARBA" id="ARBA00005928"/>
    </source>
</evidence>
<dbReference type="AlphaFoldDB" id="A0A3S7L468"/>
<dbReference type="InterPro" id="IPR026055">
    <property type="entry name" value="FAR"/>
</dbReference>
<evidence type="ECO:0000256" key="4">
    <source>
        <dbReference type="ARBA" id="ARBA00022692"/>
    </source>
</evidence>
<evidence type="ECO:0000256" key="8">
    <source>
        <dbReference type="ARBA" id="ARBA00023136"/>
    </source>
</evidence>
<dbReference type="CDD" id="cd09071">
    <property type="entry name" value="FAR_C"/>
    <property type="match status" value="1"/>
</dbReference>
<name>A0A3S7L468_NILLU</name>
<dbReference type="OrthoDB" id="429813at2759"/>
<evidence type="ECO:0000256" key="6">
    <source>
        <dbReference type="ARBA" id="ARBA00022989"/>
    </source>
</evidence>
<dbReference type="FunFam" id="3.40.50.720:FF:000143">
    <property type="entry name" value="Fatty acyl-CoA reductase"/>
    <property type="match status" value="1"/>
</dbReference>
<proteinExistence type="evidence at transcript level"/>
<gene>
    <name evidence="13" type="primary">FAR</name>
</gene>
<dbReference type="SUPFAM" id="SSF51735">
    <property type="entry name" value="NAD(P)-binding Rossmann-fold domains"/>
    <property type="match status" value="1"/>
</dbReference>
<feature type="domain" description="Fatty acyl-CoA reductase C-terminal" evidence="11">
    <location>
        <begin position="383"/>
        <end position="475"/>
    </location>
</feature>
<evidence type="ECO:0000256" key="9">
    <source>
        <dbReference type="ARBA" id="ARBA00052530"/>
    </source>
</evidence>
<evidence type="ECO:0000256" key="3">
    <source>
        <dbReference type="ARBA" id="ARBA00022516"/>
    </source>
</evidence>
<dbReference type="EMBL" id="MG573172">
    <property type="protein sequence ID" value="AWJ25034.1"/>
    <property type="molecule type" value="mRNA"/>
</dbReference>
<evidence type="ECO:0000256" key="10">
    <source>
        <dbReference type="RuleBase" id="RU363097"/>
    </source>
</evidence>
<dbReference type="InterPro" id="IPR036291">
    <property type="entry name" value="NAD(P)-bd_dom_sf"/>
</dbReference>
<dbReference type="Gene3D" id="3.40.50.720">
    <property type="entry name" value="NAD(P)-binding Rossmann-like Domain"/>
    <property type="match status" value="1"/>
</dbReference>
<comment type="function">
    <text evidence="10">Catalyzes the reduction of fatty acyl-CoA to fatty alcohols.</text>
</comment>
<dbReference type="CDD" id="cd05236">
    <property type="entry name" value="FAR-N_SDR_e"/>
    <property type="match status" value="1"/>
</dbReference>
<comment type="subcellular location">
    <subcellularLocation>
        <location evidence="1">Membrane</location>
        <topology evidence="1">Multi-pass membrane protein</topology>
    </subcellularLocation>
</comment>
<dbReference type="GO" id="GO:0005777">
    <property type="term" value="C:peroxisome"/>
    <property type="evidence" value="ECO:0007669"/>
    <property type="project" value="TreeGrafter"/>
</dbReference>
<keyword evidence="5 10" id="KW-0521">NADP</keyword>
<accession>A0A3S7L468</accession>
<keyword evidence="8" id="KW-0472">Membrane</keyword>
<organism evidence="13">
    <name type="scientific">Nilaparvata lugens</name>
    <name type="common">Brown planthopper</name>
    <dbReference type="NCBI Taxonomy" id="108931"/>
    <lineage>
        <taxon>Eukaryota</taxon>
        <taxon>Metazoa</taxon>
        <taxon>Ecdysozoa</taxon>
        <taxon>Arthropoda</taxon>
        <taxon>Hexapoda</taxon>
        <taxon>Insecta</taxon>
        <taxon>Pterygota</taxon>
        <taxon>Neoptera</taxon>
        <taxon>Paraneoptera</taxon>
        <taxon>Hemiptera</taxon>
        <taxon>Auchenorrhyncha</taxon>
        <taxon>Fulgoroidea</taxon>
        <taxon>Delphacidae</taxon>
        <taxon>Delphacinae</taxon>
        <taxon>Nilaparvata</taxon>
    </lineage>
</organism>
<dbReference type="PANTHER" id="PTHR11011">
    <property type="entry name" value="MALE STERILITY PROTEIN 2-RELATED"/>
    <property type="match status" value="1"/>
</dbReference>
<dbReference type="GO" id="GO:0102965">
    <property type="term" value="F:alcohol-forming long-chain fatty acyl-CoA reductase activity"/>
    <property type="evidence" value="ECO:0007669"/>
    <property type="project" value="UniProtKB-EC"/>
</dbReference>
<dbReference type="InterPro" id="IPR033640">
    <property type="entry name" value="FAR_C"/>
</dbReference>
<comment type="catalytic activity">
    <reaction evidence="9 10">
        <text>a long-chain fatty acyl-CoA + 2 NADPH + 2 H(+) = a long-chain primary fatty alcohol + 2 NADP(+) + CoA</text>
        <dbReference type="Rhea" id="RHEA:52716"/>
        <dbReference type="ChEBI" id="CHEBI:15378"/>
        <dbReference type="ChEBI" id="CHEBI:57287"/>
        <dbReference type="ChEBI" id="CHEBI:57783"/>
        <dbReference type="ChEBI" id="CHEBI:58349"/>
        <dbReference type="ChEBI" id="CHEBI:77396"/>
        <dbReference type="ChEBI" id="CHEBI:83139"/>
        <dbReference type="EC" id="1.2.1.84"/>
    </reaction>
</comment>
<protein>
    <recommendedName>
        <fullName evidence="10">Fatty acyl-CoA reductase</fullName>
        <ecNumber evidence="10">1.2.1.84</ecNumber>
    </recommendedName>
</protein>
<keyword evidence="4" id="KW-0812">Transmembrane</keyword>
<reference evidence="13" key="1">
    <citation type="submission" date="2017-11" db="EMBL/GenBank/DDBJ databases">
        <title>Key genes required for floating on the water in brown planthopper, Nilaparvata lugens.</title>
        <authorList>
            <person name="Li D.-T."/>
            <person name="Zhang C.-X."/>
        </authorList>
    </citation>
    <scope>NUCLEOTIDE SEQUENCE</scope>
    <source>
        <strain evidence="13">NlFAR17</strain>
    </source>
</reference>
<evidence type="ECO:0000313" key="13">
    <source>
        <dbReference type="EMBL" id="AWJ25034.1"/>
    </source>
</evidence>
<comment type="similarity">
    <text evidence="2 10">Belongs to the fatty acyl-CoA reductase family.</text>
</comment>
<keyword evidence="7 10" id="KW-0443">Lipid metabolism</keyword>
<dbReference type="GO" id="GO:0035336">
    <property type="term" value="P:long-chain fatty-acyl-CoA metabolic process"/>
    <property type="evidence" value="ECO:0007669"/>
    <property type="project" value="TreeGrafter"/>
</dbReference>
<dbReference type="InterPro" id="IPR013120">
    <property type="entry name" value="FAR_NAD-bd"/>
</dbReference>
<evidence type="ECO:0000259" key="11">
    <source>
        <dbReference type="Pfam" id="PF03015"/>
    </source>
</evidence>
<sequence length="512" mass="58434">MGTNNNIDHVNKNNNCNVASMYSCSQQSSIEDFYSGGSVLITGATGFVGKALVEKLLRSCQGIVNIYLLIRPKRGLDPDSRFRELMKNPVFNRLQKENPTVLSKVVALAGDVTEVDLGLSEKDQERLKNEVTVIFHSAATVRFNERLKDAVRLNTQATHNVITFCRKINNIKAVVHVSTAYSNADKRVIEEEVYPPPADPEGIMHCCETLSEYTLDHLSQVLLANKHPNTYTLTKAMAEWVVAQHAHHIPVALVRPSIVTAAWREPTPGWVDNISGITGIMMEIGRGTIRSIICDQKYIVDIIPVDIVVNTLIAAAWHASSYRTNDVKVFNCTSGTQNGIRWDQLGVLTLRHALEHPTRHVQWYPGFTFRTNRVMHFIYEILFHFVPAFVIDIILRAQGAKPIMMKIYHRFKSAAKAGEFFSLNEWKFCCDNQKSLSYDMAEYDRKEFETNVKKVQWDDYVKNYMIGIRKYVLKDSNSTLPSAKQKLKRLYWLHKMAQFLTIFLLIKVLCFR</sequence>
<dbReference type="Pfam" id="PF03015">
    <property type="entry name" value="Sterile"/>
    <property type="match status" value="1"/>
</dbReference>
<dbReference type="Pfam" id="PF07993">
    <property type="entry name" value="NAD_binding_4"/>
    <property type="match status" value="1"/>
</dbReference>
<dbReference type="PANTHER" id="PTHR11011:SF107">
    <property type="entry name" value="FATTY ACYL-COA REDUCTASE"/>
    <property type="match status" value="1"/>
</dbReference>
<dbReference type="EC" id="1.2.1.84" evidence="10"/>
<evidence type="ECO:0000256" key="5">
    <source>
        <dbReference type="ARBA" id="ARBA00022857"/>
    </source>
</evidence>
<dbReference type="GO" id="GO:0080019">
    <property type="term" value="F:alcohol-forming very long-chain fatty acyl-CoA reductase activity"/>
    <property type="evidence" value="ECO:0007669"/>
    <property type="project" value="InterPro"/>
</dbReference>
<keyword evidence="6" id="KW-1133">Transmembrane helix</keyword>
<dbReference type="GO" id="GO:0016020">
    <property type="term" value="C:membrane"/>
    <property type="evidence" value="ECO:0007669"/>
    <property type="project" value="UniProtKB-SubCell"/>
</dbReference>
<evidence type="ECO:0000256" key="7">
    <source>
        <dbReference type="ARBA" id="ARBA00023098"/>
    </source>
</evidence>